<dbReference type="InterPro" id="IPR051695">
    <property type="entry name" value="Phosphoglycerate_Mutase"/>
</dbReference>
<dbReference type="PROSITE" id="PS00175">
    <property type="entry name" value="PG_MUTASE"/>
    <property type="match status" value="1"/>
</dbReference>
<feature type="binding site" evidence="3">
    <location>
        <begin position="12"/>
        <end position="19"/>
    </location>
    <ligand>
        <name>substrate</name>
    </ligand>
</feature>
<dbReference type="Pfam" id="PF00300">
    <property type="entry name" value="His_Phos_1"/>
    <property type="match status" value="1"/>
</dbReference>
<dbReference type="EMBL" id="JMSN01000164">
    <property type="protein sequence ID" value="KDN36558.1"/>
    <property type="molecule type" value="Genomic_DNA"/>
</dbReference>
<evidence type="ECO:0000256" key="3">
    <source>
        <dbReference type="PIRSR" id="PIRSR613078-2"/>
    </source>
</evidence>
<proteinExistence type="predicted"/>
<feature type="active site" description="Tele-phosphohistidine intermediate" evidence="2">
    <location>
        <position position="13"/>
    </location>
</feature>
<keyword evidence="1" id="KW-0378">Hydrolase</keyword>
<dbReference type="PANTHER" id="PTHR46517:SF1">
    <property type="entry name" value="FRUCTOSE-2,6-BISPHOSPHATASE TIGAR"/>
    <property type="match status" value="1"/>
</dbReference>
<dbReference type="Proteomes" id="UP000027361">
    <property type="component" value="Unassembled WGS sequence"/>
</dbReference>
<dbReference type="AlphaFoldDB" id="A0A066V8D8"/>
<dbReference type="InterPro" id="IPR013078">
    <property type="entry name" value="His_Pase_superF_clade-1"/>
</dbReference>
<dbReference type="HOGENOM" id="CLU_033323_9_2_1"/>
<feature type="active site" description="Proton donor/acceptor" evidence="2">
    <location>
        <position position="94"/>
    </location>
</feature>
<dbReference type="GO" id="GO:0004331">
    <property type="term" value="F:fructose-2,6-bisphosphate 2-phosphatase activity"/>
    <property type="evidence" value="ECO:0007669"/>
    <property type="project" value="TreeGrafter"/>
</dbReference>
<dbReference type="SUPFAM" id="SSF53254">
    <property type="entry name" value="Phosphoglycerate mutase-like"/>
    <property type="match status" value="1"/>
</dbReference>
<dbReference type="SMART" id="SM00855">
    <property type="entry name" value="PGAM"/>
    <property type="match status" value="1"/>
</dbReference>
<dbReference type="InterPro" id="IPR001345">
    <property type="entry name" value="PG/BPGM_mutase_AS"/>
</dbReference>
<dbReference type="CDD" id="cd07067">
    <property type="entry name" value="HP_PGM_like"/>
    <property type="match status" value="1"/>
</dbReference>
<dbReference type="GO" id="GO:0043456">
    <property type="term" value="P:regulation of pentose-phosphate shunt"/>
    <property type="evidence" value="ECO:0007669"/>
    <property type="project" value="TreeGrafter"/>
</dbReference>
<evidence type="ECO:0000313" key="5">
    <source>
        <dbReference type="Proteomes" id="UP000027361"/>
    </source>
</evidence>
<evidence type="ECO:0000313" key="4">
    <source>
        <dbReference type="EMBL" id="KDN36558.1"/>
    </source>
</evidence>
<comment type="caution">
    <text evidence="4">The sequence shown here is derived from an EMBL/GenBank/DDBJ whole genome shotgun (WGS) entry which is preliminary data.</text>
</comment>
<dbReference type="InParanoid" id="A0A066V8D8"/>
<evidence type="ECO:0000256" key="2">
    <source>
        <dbReference type="PIRSR" id="PIRSR613078-1"/>
    </source>
</evidence>
<organism evidence="4 5">
    <name type="scientific">Tilletiaria anomala (strain ATCC 24038 / CBS 436.72 / UBC 951)</name>
    <dbReference type="NCBI Taxonomy" id="1037660"/>
    <lineage>
        <taxon>Eukaryota</taxon>
        <taxon>Fungi</taxon>
        <taxon>Dikarya</taxon>
        <taxon>Basidiomycota</taxon>
        <taxon>Ustilaginomycotina</taxon>
        <taxon>Exobasidiomycetes</taxon>
        <taxon>Georgefischeriales</taxon>
        <taxon>Tilletiariaceae</taxon>
        <taxon>Tilletiaria</taxon>
    </lineage>
</organism>
<sequence>MSCQGVRILLMRHGETEENRQRIIQGQLDTDLNEAGRLQAYYTGRHLANTKIDEVYSSPLKRARDTALAVIKQNKSFSNSDNVTSTFTDARLMEQHLGVLQGKPGAGRRHGEPEGAESAEEVCARFASFWNDVLSNPGPWPIQGADDGKASKEQADVQLLDHTKFQPPVPQHLVEESEGTSPAEDTKGCKYARTVLVVSHGSALTNLFGGVLLREEHAVVASGVEPGRFANCSITEIIYPSRPSGSINGSSHVNHTSLPSTTRRSKRFSAILRILKASTEAGKGTIVRWSDVSHLPHRLETQLVANVDETIGKALS</sequence>
<gene>
    <name evidence="4" type="ORF">K437DRAFT_271093</name>
</gene>
<reference evidence="4 5" key="1">
    <citation type="submission" date="2014-05" db="EMBL/GenBank/DDBJ databases">
        <title>Draft genome sequence of a rare smut relative, Tilletiaria anomala UBC 951.</title>
        <authorList>
            <consortium name="DOE Joint Genome Institute"/>
            <person name="Toome M."/>
            <person name="Kuo A."/>
            <person name="Henrissat B."/>
            <person name="Lipzen A."/>
            <person name="Tritt A."/>
            <person name="Yoshinaga Y."/>
            <person name="Zane M."/>
            <person name="Barry K."/>
            <person name="Grigoriev I.V."/>
            <person name="Spatafora J.W."/>
            <person name="Aimea M.C."/>
        </authorList>
    </citation>
    <scope>NUCLEOTIDE SEQUENCE [LARGE SCALE GENOMIC DNA]</scope>
    <source>
        <strain evidence="4 5">UBC 951</strain>
    </source>
</reference>
<dbReference type="GO" id="GO:0005829">
    <property type="term" value="C:cytosol"/>
    <property type="evidence" value="ECO:0007669"/>
    <property type="project" value="TreeGrafter"/>
</dbReference>
<feature type="binding site" evidence="3">
    <location>
        <position position="62"/>
    </location>
    <ligand>
        <name>substrate</name>
    </ligand>
</feature>
<evidence type="ECO:0000256" key="1">
    <source>
        <dbReference type="ARBA" id="ARBA00022801"/>
    </source>
</evidence>
<dbReference type="PANTHER" id="PTHR46517">
    <property type="entry name" value="FRUCTOSE-2,6-BISPHOSPHATASE TIGAR"/>
    <property type="match status" value="1"/>
</dbReference>
<dbReference type="GeneID" id="25266238"/>
<dbReference type="OMA" id="ARLWSFW"/>
<accession>A0A066V8D8</accession>
<protein>
    <submittedName>
        <fullName evidence="4">Phosphoglycerate mutase-like protein</fullName>
    </submittedName>
</protein>
<dbReference type="RefSeq" id="XP_013240096.1">
    <property type="nucleotide sequence ID" value="XM_013384642.1"/>
</dbReference>
<dbReference type="GO" id="GO:0045820">
    <property type="term" value="P:negative regulation of glycolytic process"/>
    <property type="evidence" value="ECO:0007669"/>
    <property type="project" value="TreeGrafter"/>
</dbReference>
<dbReference type="Gene3D" id="3.40.50.1240">
    <property type="entry name" value="Phosphoglycerate mutase-like"/>
    <property type="match status" value="1"/>
</dbReference>
<name>A0A066V8D8_TILAU</name>
<keyword evidence="5" id="KW-1185">Reference proteome</keyword>
<dbReference type="OrthoDB" id="354304at2759"/>
<dbReference type="STRING" id="1037660.A0A066V8D8"/>
<dbReference type="InterPro" id="IPR029033">
    <property type="entry name" value="His_PPase_superfam"/>
</dbReference>